<sequence length="279" mass="30457">MDGMRAELATAIEKERKHKVVDEQKKRAIYSAPSYDAFKDLVATADLKPVNRQDLDTLFNDKPKRQIFNSHFIPKPCCNSLAEKGAAASAQSQATIHTEGSHPKTPAELDREWRCCRTAEQKIRFMSGLRCGPLASIFLKETDPDLVLCAGQTFEEELKGLEEKGSKEGEEGKDTTEGGEWKSLVLSAARTFFSAVANASPTASDGLVMFLSSDEKELLRRVIAQVSSGNPHKAFAHGPDGPQMDSEEDPNALQSLSGEGQGDGERDDDNLQTLSKALS</sequence>
<reference evidence="3" key="1">
    <citation type="submission" date="2014-11" db="EMBL/GenBank/DDBJ databases">
        <authorList>
            <person name="Otto D Thomas"/>
            <person name="Naeem Raeece"/>
        </authorList>
    </citation>
    <scope>NUCLEOTIDE SEQUENCE</scope>
</reference>
<dbReference type="PANTHER" id="PTHR28572:SF1">
    <property type="entry name" value="COILED-COIL DOMAIN-CONTAINING PROTEIN 103"/>
    <property type="match status" value="1"/>
</dbReference>
<dbReference type="GO" id="GO:0005576">
    <property type="term" value="C:extracellular region"/>
    <property type="evidence" value="ECO:0007669"/>
    <property type="project" value="GOC"/>
</dbReference>
<dbReference type="InterPro" id="IPR042422">
    <property type="entry name" value="CC103"/>
</dbReference>
<proteinExistence type="predicted"/>
<feature type="region of interest" description="Disordered" evidence="1">
    <location>
        <begin position="160"/>
        <end position="179"/>
    </location>
</feature>
<protein>
    <recommendedName>
        <fullName evidence="2">Dynein attachment factor N-terminal domain-containing protein</fullName>
    </recommendedName>
</protein>
<dbReference type="InterPro" id="IPR031733">
    <property type="entry name" value="Dynein_attach_N"/>
</dbReference>
<dbReference type="GO" id="GO:0007368">
    <property type="term" value="P:determination of left/right symmetry"/>
    <property type="evidence" value="ECO:0007669"/>
    <property type="project" value="TreeGrafter"/>
</dbReference>
<feature type="domain" description="Dynein attachment factor N-terminal" evidence="2">
    <location>
        <begin position="3"/>
        <end position="69"/>
    </location>
</feature>
<evidence type="ECO:0000256" key="1">
    <source>
        <dbReference type="SAM" id="MobiDB-lite"/>
    </source>
</evidence>
<organism evidence="3">
    <name type="scientific">Chromera velia CCMP2878</name>
    <dbReference type="NCBI Taxonomy" id="1169474"/>
    <lineage>
        <taxon>Eukaryota</taxon>
        <taxon>Sar</taxon>
        <taxon>Alveolata</taxon>
        <taxon>Colpodellida</taxon>
        <taxon>Chromeraceae</taxon>
        <taxon>Chromera</taxon>
    </lineage>
</organism>
<name>A0A0G4HAR6_9ALVE</name>
<gene>
    <name evidence="3" type="ORF">Cvel_25802</name>
</gene>
<dbReference type="AlphaFoldDB" id="A0A0G4HAR6"/>
<dbReference type="VEuPathDB" id="CryptoDB:Cvel_25802"/>
<dbReference type="GO" id="GO:0036159">
    <property type="term" value="P:inner dynein arm assembly"/>
    <property type="evidence" value="ECO:0007669"/>
    <property type="project" value="TreeGrafter"/>
</dbReference>
<dbReference type="Pfam" id="PF15867">
    <property type="entry name" value="Dynein_attach_N"/>
    <property type="match status" value="1"/>
</dbReference>
<dbReference type="EMBL" id="CDMZ01002173">
    <property type="protein sequence ID" value="CEM41113.1"/>
    <property type="molecule type" value="Genomic_DNA"/>
</dbReference>
<feature type="region of interest" description="Disordered" evidence="1">
    <location>
        <begin position="230"/>
        <end position="279"/>
    </location>
</feature>
<dbReference type="GO" id="GO:0036157">
    <property type="term" value="C:outer dynein arm"/>
    <property type="evidence" value="ECO:0007669"/>
    <property type="project" value="InterPro"/>
</dbReference>
<dbReference type="PANTHER" id="PTHR28572">
    <property type="entry name" value="COILED-COIL DOMAIN-CONTAINING PROTEIN 103"/>
    <property type="match status" value="1"/>
</dbReference>
<evidence type="ECO:0000259" key="2">
    <source>
        <dbReference type="Pfam" id="PF15867"/>
    </source>
</evidence>
<dbReference type="GO" id="GO:0003351">
    <property type="term" value="P:epithelial cilium movement involved in extracellular fluid movement"/>
    <property type="evidence" value="ECO:0007669"/>
    <property type="project" value="TreeGrafter"/>
</dbReference>
<accession>A0A0G4HAR6</accession>
<evidence type="ECO:0000313" key="3">
    <source>
        <dbReference type="EMBL" id="CEM41113.1"/>
    </source>
</evidence>